<dbReference type="Proteomes" id="UP001230649">
    <property type="component" value="Unassembled WGS sequence"/>
</dbReference>
<name>A0ACC2WFQ9_9TREE</name>
<reference evidence="1" key="1">
    <citation type="submission" date="2023-04" db="EMBL/GenBank/DDBJ databases">
        <title>Draft Genome sequencing of Naganishia species isolated from polar environments using Oxford Nanopore Technology.</title>
        <authorList>
            <person name="Leo P."/>
            <person name="Venkateswaran K."/>
        </authorList>
    </citation>
    <scope>NUCLEOTIDE SEQUENCE</scope>
    <source>
        <strain evidence="1">MNA-CCFEE 5262</strain>
    </source>
</reference>
<sequence length="781" mass="86381">MATTTVTTTRIATSVPTGTSPAPSHTILPGLPNSRDYSGPWFRTQLLLSLSIGLFSWFVFSLLRRRWRRIYMPRALLHAAEPSDPASVDRPGMFGWIVPTWKVSDRTLLDTVGLDAVVFLDFMKTSAVFFGVCAVSATVVLMPVNWTRHGSTDSDTDVPGDDEKHAGGDTLVVLRHLVHQIEGHKHSNSTTRNPTLLDIIIDPQTTTSLHLLFTYFFSLLALYLFHKNFHRFLAAKQTFSISRKSSVPARTVLVSAIPRQLRSERALKEYFEQTCGWPVESVQVVRHVGSDLRDALKQRDHAMRQLEKAWWDYKGDTDKGRIRLDDQVDFTTLRNESESTSGEESRLASRSVSRSRTRPPSSTGESDDLLDPFAASRSGAPSPSPPDGASSEHIDVPIVIDDPDDPSPNWGELRTSHDLPSTGHPFAVAAAAESSPTPATSQTPSATRPTTRLAPASLPVKLPLIGKKVDAITHWQAEFDEAEALVRRIRKAHQADWKSDIVYARAEVQADREGETPANVNAAEGEHEPAGWLSGWMGGKDDDQGFARVRLTEEGRARVSDSENEDEQAEEGRRGVPKKSQRGGDHEESGVSSTRTTGVGAMSLRKDQWRPSGEAFVTFESITSAELAAQVVHFPEHSQCRTELAPDPDDIVWPNMGKSPPPVAAVATLLSFKEIERLFPWLAHLIESSPTIGALVQTTLPSTAIIIFNAALPYVFEWLCYWQGFRSKSEIANSILKKYTIFLILTTIFIFLLVSTIWAIFLDLAGSPQKAGHITRRPASY</sequence>
<evidence type="ECO:0000313" key="2">
    <source>
        <dbReference type="Proteomes" id="UP001230649"/>
    </source>
</evidence>
<organism evidence="1 2">
    <name type="scientific">Naganishia adeliensis</name>
    <dbReference type="NCBI Taxonomy" id="92952"/>
    <lineage>
        <taxon>Eukaryota</taxon>
        <taxon>Fungi</taxon>
        <taxon>Dikarya</taxon>
        <taxon>Basidiomycota</taxon>
        <taxon>Agaricomycotina</taxon>
        <taxon>Tremellomycetes</taxon>
        <taxon>Filobasidiales</taxon>
        <taxon>Filobasidiaceae</taxon>
        <taxon>Naganishia</taxon>
    </lineage>
</organism>
<proteinExistence type="predicted"/>
<accession>A0ACC2WFQ9</accession>
<dbReference type="EMBL" id="JASBWS010000023">
    <property type="protein sequence ID" value="KAJ9110573.1"/>
    <property type="molecule type" value="Genomic_DNA"/>
</dbReference>
<comment type="caution">
    <text evidence="1">The sequence shown here is derived from an EMBL/GenBank/DDBJ whole genome shotgun (WGS) entry which is preliminary data.</text>
</comment>
<gene>
    <name evidence="1" type="ORF">QFC20_002902</name>
</gene>
<keyword evidence="2" id="KW-1185">Reference proteome</keyword>
<evidence type="ECO:0000313" key="1">
    <source>
        <dbReference type="EMBL" id="KAJ9110573.1"/>
    </source>
</evidence>
<protein>
    <submittedName>
        <fullName evidence="1">Uncharacterized protein</fullName>
    </submittedName>
</protein>